<feature type="domain" description="EamA" evidence="7">
    <location>
        <begin position="155"/>
        <end position="277"/>
    </location>
</feature>
<evidence type="ECO:0000256" key="1">
    <source>
        <dbReference type="ARBA" id="ARBA00004141"/>
    </source>
</evidence>
<comment type="similarity">
    <text evidence="2">Belongs to the drug/metabolite transporter (DMT) superfamily. 10 TMS drug/metabolite exporter (DME) (TC 2.A.7.3) family.</text>
</comment>
<evidence type="ECO:0000256" key="4">
    <source>
        <dbReference type="ARBA" id="ARBA00022989"/>
    </source>
</evidence>
<evidence type="ECO:0000313" key="9">
    <source>
        <dbReference type="Proteomes" id="UP000321058"/>
    </source>
</evidence>
<feature type="transmembrane region" description="Helical" evidence="6">
    <location>
        <begin position="12"/>
        <end position="33"/>
    </location>
</feature>
<feature type="domain" description="EamA" evidence="7">
    <location>
        <begin position="11"/>
        <end position="143"/>
    </location>
</feature>
<feature type="transmembrane region" description="Helical" evidence="6">
    <location>
        <begin position="73"/>
        <end position="93"/>
    </location>
</feature>
<evidence type="ECO:0000313" key="8">
    <source>
        <dbReference type="EMBL" id="GEP54773.1"/>
    </source>
</evidence>
<feature type="transmembrane region" description="Helical" evidence="6">
    <location>
        <begin position="129"/>
        <end position="146"/>
    </location>
</feature>
<protein>
    <recommendedName>
        <fullName evidence="7">EamA domain-containing protein</fullName>
    </recommendedName>
</protein>
<dbReference type="GO" id="GO:0016020">
    <property type="term" value="C:membrane"/>
    <property type="evidence" value="ECO:0007669"/>
    <property type="project" value="UniProtKB-SubCell"/>
</dbReference>
<dbReference type="Pfam" id="PF00892">
    <property type="entry name" value="EamA"/>
    <property type="match status" value="2"/>
</dbReference>
<keyword evidence="3 6" id="KW-0812">Transmembrane</keyword>
<dbReference type="InterPro" id="IPR037185">
    <property type="entry name" value="EmrE-like"/>
</dbReference>
<dbReference type="PANTHER" id="PTHR22911:SF6">
    <property type="entry name" value="SOLUTE CARRIER FAMILY 35 MEMBER G1"/>
    <property type="match status" value="1"/>
</dbReference>
<dbReference type="RefSeq" id="WP_147148648.1">
    <property type="nucleotide sequence ID" value="NZ_BKAJ01000032.1"/>
</dbReference>
<proteinExistence type="inferred from homology"/>
<organism evidence="8 9">
    <name type="scientific">Reyranella soli</name>
    <dbReference type="NCBI Taxonomy" id="1230389"/>
    <lineage>
        <taxon>Bacteria</taxon>
        <taxon>Pseudomonadati</taxon>
        <taxon>Pseudomonadota</taxon>
        <taxon>Alphaproteobacteria</taxon>
        <taxon>Hyphomicrobiales</taxon>
        <taxon>Reyranellaceae</taxon>
        <taxon>Reyranella</taxon>
    </lineage>
</organism>
<feature type="transmembrane region" description="Helical" evidence="6">
    <location>
        <begin position="265"/>
        <end position="282"/>
    </location>
</feature>
<keyword evidence="4 6" id="KW-1133">Transmembrane helix</keyword>
<evidence type="ECO:0000256" key="6">
    <source>
        <dbReference type="SAM" id="Phobius"/>
    </source>
</evidence>
<evidence type="ECO:0000256" key="5">
    <source>
        <dbReference type="ARBA" id="ARBA00023136"/>
    </source>
</evidence>
<feature type="transmembrane region" description="Helical" evidence="6">
    <location>
        <begin position="211"/>
        <end position="227"/>
    </location>
</feature>
<evidence type="ECO:0000256" key="3">
    <source>
        <dbReference type="ARBA" id="ARBA00022692"/>
    </source>
</evidence>
<evidence type="ECO:0000259" key="7">
    <source>
        <dbReference type="Pfam" id="PF00892"/>
    </source>
</evidence>
<dbReference type="EMBL" id="BKAJ01000032">
    <property type="protein sequence ID" value="GEP54773.1"/>
    <property type="molecule type" value="Genomic_DNA"/>
</dbReference>
<name>A0A512N779_9HYPH</name>
<dbReference type="Gene3D" id="1.10.3730.20">
    <property type="match status" value="1"/>
</dbReference>
<dbReference type="AlphaFoldDB" id="A0A512N779"/>
<feature type="transmembrane region" description="Helical" evidence="6">
    <location>
        <begin position="181"/>
        <end position="205"/>
    </location>
</feature>
<evidence type="ECO:0000256" key="2">
    <source>
        <dbReference type="ARBA" id="ARBA00009853"/>
    </source>
</evidence>
<gene>
    <name evidence="8" type="ORF">RSO01_19390</name>
</gene>
<dbReference type="PANTHER" id="PTHR22911">
    <property type="entry name" value="ACYL-MALONYL CONDENSING ENZYME-RELATED"/>
    <property type="match status" value="1"/>
</dbReference>
<comment type="subcellular location">
    <subcellularLocation>
        <location evidence="1">Membrane</location>
        <topology evidence="1">Multi-pass membrane protein</topology>
    </subcellularLocation>
</comment>
<feature type="transmembrane region" description="Helical" evidence="6">
    <location>
        <begin position="39"/>
        <end position="61"/>
    </location>
</feature>
<feature type="transmembrane region" description="Helical" evidence="6">
    <location>
        <begin position="152"/>
        <end position="174"/>
    </location>
</feature>
<dbReference type="Proteomes" id="UP000321058">
    <property type="component" value="Unassembled WGS sequence"/>
</dbReference>
<dbReference type="SUPFAM" id="SSF103481">
    <property type="entry name" value="Multidrug resistance efflux transporter EmrE"/>
    <property type="match status" value="2"/>
</dbReference>
<feature type="transmembrane region" description="Helical" evidence="6">
    <location>
        <begin position="99"/>
        <end position="117"/>
    </location>
</feature>
<keyword evidence="5 6" id="KW-0472">Membrane</keyword>
<reference evidence="8 9" key="1">
    <citation type="submission" date="2019-07" db="EMBL/GenBank/DDBJ databases">
        <title>Whole genome shotgun sequence of Reyranella soli NBRC 108950.</title>
        <authorList>
            <person name="Hosoyama A."/>
            <person name="Uohara A."/>
            <person name="Ohji S."/>
            <person name="Ichikawa N."/>
        </authorList>
    </citation>
    <scope>NUCLEOTIDE SEQUENCE [LARGE SCALE GENOMIC DNA]</scope>
    <source>
        <strain evidence="8 9">NBRC 108950</strain>
    </source>
</reference>
<feature type="transmembrane region" description="Helical" evidence="6">
    <location>
        <begin position="239"/>
        <end position="259"/>
    </location>
</feature>
<sequence>MSIIPKHAALLGIYLKVGSLVLFCTMDAMVKALGSTYDAFQLMLFRSAIAMAPVAVIIWRAGGLKSVRPNRPWLQALRIIVAFGSTLGFFYVFPRMPLVDAYAISYAAPLFMVALSVPMLGEPVGWRRWTAVVVGFLGVLIMLDPWGMDIHAMSLIVLGATFCYSLSTVMLRLLSRHDSDVVALFWLSLATSAASLVGAVPAWVWPTSIDWLWLIVMGLLGGVAQILNTRAWRLAPTAVLAPFDYTSIVLAMLFGYLWFKEEPSWTVWFGLPLVMGSGLYILHRERIRARERALVSLP</sequence>
<keyword evidence="9" id="KW-1185">Reference proteome</keyword>
<dbReference type="InterPro" id="IPR000620">
    <property type="entry name" value="EamA_dom"/>
</dbReference>
<accession>A0A512N779</accession>
<comment type="caution">
    <text evidence="8">The sequence shown here is derived from an EMBL/GenBank/DDBJ whole genome shotgun (WGS) entry which is preliminary data.</text>
</comment>
<dbReference type="OrthoDB" id="9812899at2"/>